<dbReference type="EnsemblMetazoa" id="AALFPA23_018586.R27263">
    <property type="protein sequence ID" value="AALFPA23_018586.P27263"/>
    <property type="gene ID" value="AALFPA23_018586"/>
</dbReference>
<keyword evidence="3" id="KW-1185">Reference proteome</keyword>
<dbReference type="Proteomes" id="UP000069940">
    <property type="component" value="Unassembled WGS sequence"/>
</dbReference>
<reference evidence="2" key="2">
    <citation type="submission" date="2025-05" db="UniProtKB">
        <authorList>
            <consortium name="EnsemblMetazoa"/>
        </authorList>
    </citation>
    <scope>IDENTIFICATION</scope>
    <source>
        <strain evidence="2">Foshan</strain>
    </source>
</reference>
<feature type="compositionally biased region" description="Polar residues" evidence="1">
    <location>
        <begin position="422"/>
        <end position="435"/>
    </location>
</feature>
<sequence length="445" mass="49748">MASGPSQAYGGDPFPPDPSGKKAWSNGNAISNTVDGSFAGRRQPEWMDPINGELSILVMKPTTNSTLPDDPFIIRMSIEDAVGAIEDARPEARGARYVLKVRQKRQIEKLLKLRKLVDDTAITIEFHETLNIRKCTVTCHSGKHLSDSVLTSRLGSQRVIDVRRFTRRDPKDKKKSVPTNTMVLTFQGTTVPEYIYFGYEKVATRPYYPSPLQCSKCHRFRHTRKYCTEAALCADCSSEHVDESTPCSADPLCINCSGPHSSRSRDCPVKISETKIVKIKVDQDVTYAEARKIHESRKEQGPTISSTVNDLQKKLEEKDQEIAKLRTLLQNLIREVADLKKQNQQPASTAKETEDGQKMDTTEEQKNSKRQRSKDISPNNSSDHGRNSPPMKKSSGKNRNAHSPTIPTKERSTDPTSEDSIHSASSFCISPTHSGSESKFKELNL</sequence>
<feature type="region of interest" description="Disordered" evidence="1">
    <location>
        <begin position="340"/>
        <end position="445"/>
    </location>
</feature>
<dbReference type="RefSeq" id="XP_062714537.1">
    <property type="nucleotide sequence ID" value="XM_062858553.1"/>
</dbReference>
<accession>A0ABM1ZHK8</accession>
<feature type="compositionally biased region" description="Basic and acidic residues" evidence="1">
    <location>
        <begin position="351"/>
        <end position="367"/>
    </location>
</feature>
<reference evidence="3" key="1">
    <citation type="journal article" date="2015" name="Proc. Natl. Acad. Sci. U.S.A.">
        <title>Genome sequence of the Asian Tiger mosquito, Aedes albopictus, reveals insights into its biology, genetics, and evolution.</title>
        <authorList>
            <person name="Chen X.G."/>
            <person name="Jiang X."/>
            <person name="Gu J."/>
            <person name="Xu M."/>
            <person name="Wu Y."/>
            <person name="Deng Y."/>
            <person name="Zhang C."/>
            <person name="Bonizzoni M."/>
            <person name="Dermauw W."/>
            <person name="Vontas J."/>
            <person name="Armbruster P."/>
            <person name="Huang X."/>
            <person name="Yang Y."/>
            <person name="Zhang H."/>
            <person name="He W."/>
            <person name="Peng H."/>
            <person name="Liu Y."/>
            <person name="Wu K."/>
            <person name="Chen J."/>
            <person name="Lirakis M."/>
            <person name="Topalis P."/>
            <person name="Van Leeuwen T."/>
            <person name="Hall A.B."/>
            <person name="Jiang X."/>
            <person name="Thorpe C."/>
            <person name="Mueller R.L."/>
            <person name="Sun C."/>
            <person name="Waterhouse R.M."/>
            <person name="Yan G."/>
            <person name="Tu Z.J."/>
            <person name="Fang X."/>
            <person name="James A.A."/>
        </authorList>
    </citation>
    <scope>NUCLEOTIDE SEQUENCE [LARGE SCALE GENOMIC DNA]</scope>
    <source>
        <strain evidence="3">Foshan</strain>
    </source>
</reference>
<feature type="compositionally biased region" description="Basic and acidic residues" evidence="1">
    <location>
        <begin position="436"/>
        <end position="445"/>
    </location>
</feature>
<evidence type="ECO:0000313" key="3">
    <source>
        <dbReference type="Proteomes" id="UP000069940"/>
    </source>
</evidence>
<organism evidence="2 3">
    <name type="scientific">Aedes albopictus</name>
    <name type="common">Asian tiger mosquito</name>
    <name type="synonym">Stegomyia albopicta</name>
    <dbReference type="NCBI Taxonomy" id="7160"/>
    <lineage>
        <taxon>Eukaryota</taxon>
        <taxon>Metazoa</taxon>
        <taxon>Ecdysozoa</taxon>
        <taxon>Arthropoda</taxon>
        <taxon>Hexapoda</taxon>
        <taxon>Insecta</taxon>
        <taxon>Pterygota</taxon>
        <taxon>Neoptera</taxon>
        <taxon>Endopterygota</taxon>
        <taxon>Diptera</taxon>
        <taxon>Nematocera</taxon>
        <taxon>Culicoidea</taxon>
        <taxon>Culicidae</taxon>
        <taxon>Culicinae</taxon>
        <taxon>Aedini</taxon>
        <taxon>Aedes</taxon>
        <taxon>Stegomyia</taxon>
    </lineage>
</organism>
<name>A0ABM1ZHK8_AEDAL</name>
<evidence type="ECO:0000256" key="1">
    <source>
        <dbReference type="SAM" id="MobiDB-lite"/>
    </source>
</evidence>
<protein>
    <recommendedName>
        <fullName evidence="4">Nucleic-acid-binding protein from mobile element jockey</fullName>
    </recommendedName>
</protein>
<dbReference type="GeneID" id="134291165"/>
<proteinExistence type="predicted"/>
<feature type="region of interest" description="Disordered" evidence="1">
    <location>
        <begin position="1"/>
        <end position="28"/>
    </location>
</feature>
<evidence type="ECO:0008006" key="4">
    <source>
        <dbReference type="Google" id="ProtNLM"/>
    </source>
</evidence>
<evidence type="ECO:0000313" key="2">
    <source>
        <dbReference type="EnsemblMetazoa" id="AALFPA23_018586.P27263"/>
    </source>
</evidence>